<protein>
    <submittedName>
        <fullName evidence="2">GIY-YIG nuclease family protein</fullName>
    </submittedName>
</protein>
<sequence>MALKDKGVYMATTIYTYLHNDDLNGSRIVSMDDCMCKLYNIKREDNNFLKDFNDDLQNPALYILVNKDKRKAYIGETDDFTKRIVQHLSKKDFWDEVMVFLASDGATLSKTEVQYLEFLAYNKASEMKSYDLSENTQTPKNPHMSVIQKAKTDKFFNYVQFLAKFVGSDIFEKRPNVILRTTLEAVQPKVTPVDIDYTNEDLKGRIYLSLNGEGKYTKREIVLAIVKQFLKLSPETTLSELKATFRRDYLGRFAQYEFIQEDIESAKNWRELGEDHNHYFINDILTSGDGVNFVICVEWDRTNIIKVLGIAKALGWTFEIIKE</sequence>
<proteinExistence type="predicted"/>
<dbReference type="EMBL" id="QSPP01000052">
    <property type="protein sequence ID" value="RGJ84209.1"/>
    <property type="molecule type" value="Genomic_DNA"/>
</dbReference>
<accession>A0A3E4JIV6</accession>
<feature type="domain" description="GIY-YIG" evidence="1">
    <location>
        <begin position="60"/>
        <end position="93"/>
    </location>
</feature>
<dbReference type="CDD" id="cd10447">
    <property type="entry name" value="GIY-YIG_unchar_2"/>
    <property type="match status" value="1"/>
</dbReference>
<evidence type="ECO:0000259" key="1">
    <source>
        <dbReference type="Pfam" id="PF01541"/>
    </source>
</evidence>
<dbReference type="InterPro" id="IPR035901">
    <property type="entry name" value="GIY-YIG_endonuc_sf"/>
</dbReference>
<dbReference type="SUPFAM" id="SSF82771">
    <property type="entry name" value="GIY-YIG endonuclease"/>
    <property type="match status" value="1"/>
</dbReference>
<comment type="caution">
    <text evidence="2">The sequence shown here is derived from an EMBL/GenBank/DDBJ whole genome shotgun (WGS) entry which is preliminary data.</text>
</comment>
<dbReference type="Proteomes" id="UP000260640">
    <property type="component" value="Unassembled WGS sequence"/>
</dbReference>
<evidence type="ECO:0000313" key="3">
    <source>
        <dbReference type="Proteomes" id="UP000260640"/>
    </source>
</evidence>
<organism evidence="2 3">
    <name type="scientific">Phocaeicola vulgatus</name>
    <name type="common">Bacteroides vulgatus</name>
    <dbReference type="NCBI Taxonomy" id="821"/>
    <lineage>
        <taxon>Bacteria</taxon>
        <taxon>Pseudomonadati</taxon>
        <taxon>Bacteroidota</taxon>
        <taxon>Bacteroidia</taxon>
        <taxon>Bacteroidales</taxon>
        <taxon>Bacteroidaceae</taxon>
        <taxon>Phocaeicola</taxon>
    </lineage>
</organism>
<evidence type="ECO:0000313" key="2">
    <source>
        <dbReference type="EMBL" id="RGJ84209.1"/>
    </source>
</evidence>
<gene>
    <name evidence="2" type="ORF">DXD46_14580</name>
</gene>
<reference evidence="2 3" key="1">
    <citation type="submission" date="2018-08" db="EMBL/GenBank/DDBJ databases">
        <title>A genome reference for cultivated species of the human gut microbiota.</title>
        <authorList>
            <person name="Zou Y."/>
            <person name="Xue W."/>
            <person name="Luo G."/>
        </authorList>
    </citation>
    <scope>NUCLEOTIDE SEQUENCE [LARGE SCALE GENOMIC DNA]</scope>
    <source>
        <strain evidence="2 3">TM05-16</strain>
    </source>
</reference>
<dbReference type="Pfam" id="PF01541">
    <property type="entry name" value="GIY-YIG"/>
    <property type="match status" value="1"/>
</dbReference>
<dbReference type="InterPro" id="IPR000305">
    <property type="entry name" value="GIY-YIG_endonuc"/>
</dbReference>
<dbReference type="AlphaFoldDB" id="A0A3E4JIV6"/>
<name>A0A3E4JIV6_PHOVU</name>